<name>A0A3P6J728_ENTVE</name>
<evidence type="ECO:0000313" key="10">
    <source>
        <dbReference type="Proteomes" id="UP000274131"/>
    </source>
</evidence>
<dbReference type="SUPFAM" id="SSF57196">
    <property type="entry name" value="EGF/Laminin"/>
    <property type="match status" value="2"/>
</dbReference>
<dbReference type="STRING" id="51028.A0A3P6J728"/>
<keyword evidence="5" id="KW-0424">Laminin EGF-like domain</keyword>
<dbReference type="CDD" id="cd00055">
    <property type="entry name" value="EGF_Lam"/>
    <property type="match status" value="2"/>
</dbReference>
<dbReference type="Pfam" id="PF24973">
    <property type="entry name" value="EGF_LMN_ATRN"/>
    <property type="match status" value="2"/>
</dbReference>
<evidence type="ECO:0000256" key="5">
    <source>
        <dbReference type="ARBA" id="ARBA00023292"/>
    </source>
</evidence>
<keyword evidence="4" id="KW-0325">Glycoprotein</keyword>
<dbReference type="InterPro" id="IPR002049">
    <property type="entry name" value="LE_dom"/>
</dbReference>
<feature type="chain" id="PRO_5018320347" description="Laminin N-terminal domain-containing protein" evidence="7">
    <location>
        <begin position="20"/>
        <end position="407"/>
    </location>
</feature>
<keyword evidence="10" id="KW-1185">Reference proteome</keyword>
<proteinExistence type="predicted"/>
<dbReference type="FunFam" id="2.10.25.10:FF:000081">
    <property type="entry name" value="Netrin 1"/>
    <property type="match status" value="1"/>
</dbReference>
<keyword evidence="1 7" id="KW-0732">Signal</keyword>
<evidence type="ECO:0000256" key="3">
    <source>
        <dbReference type="ARBA" id="ARBA00023157"/>
    </source>
</evidence>
<dbReference type="InterPro" id="IPR056863">
    <property type="entry name" value="LMN_ATRN_NET-like_EGF"/>
</dbReference>
<keyword evidence="6" id="KW-0812">Transmembrane</keyword>
<evidence type="ECO:0000256" key="7">
    <source>
        <dbReference type="SAM" id="SignalP"/>
    </source>
</evidence>
<organism evidence="9 10">
    <name type="scientific">Enterobius vermicularis</name>
    <name type="common">Human pinworm</name>
    <dbReference type="NCBI Taxonomy" id="51028"/>
    <lineage>
        <taxon>Eukaryota</taxon>
        <taxon>Metazoa</taxon>
        <taxon>Ecdysozoa</taxon>
        <taxon>Nematoda</taxon>
        <taxon>Chromadorea</taxon>
        <taxon>Rhabditida</taxon>
        <taxon>Spirurina</taxon>
        <taxon>Oxyuridomorpha</taxon>
        <taxon>Oxyuroidea</taxon>
        <taxon>Oxyuridae</taxon>
        <taxon>Enterobius</taxon>
    </lineage>
</organism>
<evidence type="ECO:0000313" key="9">
    <source>
        <dbReference type="EMBL" id="VDD96697.1"/>
    </source>
</evidence>
<dbReference type="GO" id="GO:0009887">
    <property type="term" value="P:animal organ morphogenesis"/>
    <property type="evidence" value="ECO:0007669"/>
    <property type="project" value="TreeGrafter"/>
</dbReference>
<dbReference type="SMART" id="SM00180">
    <property type="entry name" value="EGF_Lam"/>
    <property type="match status" value="2"/>
</dbReference>
<dbReference type="GO" id="GO:0005604">
    <property type="term" value="C:basement membrane"/>
    <property type="evidence" value="ECO:0007669"/>
    <property type="project" value="TreeGrafter"/>
</dbReference>
<evidence type="ECO:0000256" key="4">
    <source>
        <dbReference type="ARBA" id="ARBA00023180"/>
    </source>
</evidence>
<dbReference type="GO" id="GO:0016358">
    <property type="term" value="P:dendrite development"/>
    <property type="evidence" value="ECO:0007669"/>
    <property type="project" value="TreeGrafter"/>
</dbReference>
<keyword evidence="3" id="KW-1015">Disulfide bond</keyword>
<evidence type="ECO:0000256" key="1">
    <source>
        <dbReference type="ARBA" id="ARBA00022729"/>
    </source>
</evidence>
<keyword evidence="2" id="KW-0677">Repeat</keyword>
<dbReference type="Pfam" id="PF00055">
    <property type="entry name" value="Laminin_N"/>
    <property type="match status" value="1"/>
</dbReference>
<gene>
    <name evidence="9" type="ORF">EVEC_LOCUS11448</name>
</gene>
<dbReference type="PANTHER" id="PTHR10574:SF365">
    <property type="entry name" value="NETRIN-A-RELATED"/>
    <property type="match status" value="1"/>
</dbReference>
<feature type="domain" description="Laminin N-terminal" evidence="8">
    <location>
        <begin position="1"/>
        <end position="247"/>
    </location>
</feature>
<feature type="transmembrane region" description="Helical" evidence="6">
    <location>
        <begin position="378"/>
        <end position="397"/>
    </location>
</feature>
<keyword evidence="6" id="KW-0472">Membrane</keyword>
<dbReference type="PANTHER" id="PTHR10574">
    <property type="entry name" value="NETRIN/LAMININ-RELATED"/>
    <property type="match status" value="1"/>
</dbReference>
<dbReference type="OrthoDB" id="9972745at2759"/>
<protein>
    <recommendedName>
        <fullName evidence="8">Laminin N-terminal domain-containing protein</fullName>
    </recommendedName>
</protein>
<sequence length="407" mass="46236">MIVSSPFLSIFSFITVSYCCRCLKLTYTSHLFCSVNENQNGVVKEVCDICDATVRSQAHPASLLTDLNNSQNLTCWVSQPTTEYPHNVTLTLSLGKKFEITYVSLQFCNRIADSMVIYKSMDFGRTWIPFQYYSTQCWKMYGKLPNAVIKRSNEQEAICTRAGTNLLATRVAFATLDGRPSAFDFAHSPVLQDWVTATDIKIVFNRLSPDQAELYGLTNDNGVNITDLDKIKQRYFYSLSELAVGGRCKCNGHASRCIFDNMGNYVCDCKHNTAGAECERCKQFHFDRPWGRGTVENANACIACNCNLHAKRCRFNMELYKLSGYKSGGVCIKCQHNTAGRNCHYCKPGYYRDHSKPMSHRKACTLTTGLGASYWEVFLFYPTFYSTFFFNPICVILPTKTKKKSFW</sequence>
<dbReference type="PROSITE" id="PS51117">
    <property type="entry name" value="LAMININ_NTER"/>
    <property type="match status" value="1"/>
</dbReference>
<dbReference type="PROSITE" id="PS01248">
    <property type="entry name" value="EGF_LAM_1"/>
    <property type="match status" value="1"/>
</dbReference>
<dbReference type="Proteomes" id="UP000274131">
    <property type="component" value="Unassembled WGS sequence"/>
</dbReference>
<dbReference type="EMBL" id="UXUI01012081">
    <property type="protein sequence ID" value="VDD96697.1"/>
    <property type="molecule type" value="Genomic_DNA"/>
</dbReference>
<dbReference type="SMART" id="SM00136">
    <property type="entry name" value="LamNT"/>
    <property type="match status" value="1"/>
</dbReference>
<evidence type="ECO:0000256" key="6">
    <source>
        <dbReference type="SAM" id="Phobius"/>
    </source>
</evidence>
<evidence type="ECO:0000259" key="8">
    <source>
        <dbReference type="PROSITE" id="PS51117"/>
    </source>
</evidence>
<keyword evidence="6" id="KW-1133">Transmembrane helix</keyword>
<dbReference type="Gene3D" id="2.10.25.10">
    <property type="entry name" value="Laminin"/>
    <property type="match status" value="1"/>
</dbReference>
<feature type="signal peptide" evidence="7">
    <location>
        <begin position="1"/>
        <end position="19"/>
    </location>
</feature>
<dbReference type="InterPro" id="IPR008211">
    <property type="entry name" value="Laminin_N"/>
</dbReference>
<evidence type="ECO:0000256" key="2">
    <source>
        <dbReference type="ARBA" id="ARBA00022737"/>
    </source>
</evidence>
<dbReference type="GO" id="GO:0008045">
    <property type="term" value="P:motor neuron axon guidance"/>
    <property type="evidence" value="ECO:0007669"/>
    <property type="project" value="TreeGrafter"/>
</dbReference>
<dbReference type="GO" id="GO:0009888">
    <property type="term" value="P:tissue development"/>
    <property type="evidence" value="ECO:0007669"/>
    <property type="project" value="TreeGrafter"/>
</dbReference>
<dbReference type="Gene3D" id="2.60.120.260">
    <property type="entry name" value="Galactose-binding domain-like"/>
    <property type="match status" value="1"/>
</dbReference>
<reference evidence="9 10" key="1">
    <citation type="submission" date="2018-10" db="EMBL/GenBank/DDBJ databases">
        <authorList>
            <consortium name="Pathogen Informatics"/>
        </authorList>
    </citation>
    <scope>NUCLEOTIDE SEQUENCE [LARGE SCALE GENOMIC DNA]</scope>
</reference>
<dbReference type="AlphaFoldDB" id="A0A3P6J728"/>
<dbReference type="InterPro" id="IPR050440">
    <property type="entry name" value="Laminin/Netrin_ECM"/>
</dbReference>
<accession>A0A3P6J728</accession>